<protein>
    <submittedName>
        <fullName evidence="7">Major facilitator superfamily (MFS) profile domain-containing protein</fullName>
    </submittedName>
</protein>
<dbReference type="PANTHER" id="PTHR23510:SF22">
    <property type="entry name" value="MAJOR FACILITATOR SUPERFAMILY (MFS) PROFILE DOMAIN-CONTAINING PROTEIN"/>
    <property type="match status" value="1"/>
</dbReference>
<feature type="transmembrane region" description="Helical" evidence="5">
    <location>
        <begin position="50"/>
        <end position="69"/>
    </location>
</feature>
<dbReference type="InterPro" id="IPR036259">
    <property type="entry name" value="MFS_trans_sf"/>
</dbReference>
<accession>A0A914DDQ9</accession>
<keyword evidence="2 5" id="KW-0812">Transmembrane</keyword>
<feature type="transmembrane region" description="Helical" evidence="5">
    <location>
        <begin position="20"/>
        <end position="43"/>
    </location>
</feature>
<dbReference type="GO" id="GO:0005765">
    <property type="term" value="C:lysosomal membrane"/>
    <property type="evidence" value="ECO:0007669"/>
    <property type="project" value="TreeGrafter"/>
</dbReference>
<feature type="transmembrane region" description="Helical" evidence="5">
    <location>
        <begin position="116"/>
        <end position="138"/>
    </location>
</feature>
<dbReference type="Pfam" id="PF07690">
    <property type="entry name" value="MFS_1"/>
    <property type="match status" value="1"/>
</dbReference>
<evidence type="ECO:0000256" key="2">
    <source>
        <dbReference type="ARBA" id="ARBA00022692"/>
    </source>
</evidence>
<dbReference type="Gene3D" id="1.20.1250.20">
    <property type="entry name" value="MFS general substrate transporter like domains"/>
    <property type="match status" value="1"/>
</dbReference>
<dbReference type="AlphaFoldDB" id="A0A914DDQ9"/>
<evidence type="ECO:0000256" key="1">
    <source>
        <dbReference type="ARBA" id="ARBA00004141"/>
    </source>
</evidence>
<keyword evidence="3 5" id="KW-1133">Transmembrane helix</keyword>
<sequence>MFFISLWPYLNTIDPTASATFFGIITAVFSLGQAISSPLFGFWMNKAKTIRPVLCFAFILMLASNGVYACTEFFPQHQRKYVMLVARFLTGFGAGDMAVIRAYSATASNIKDRARAVSLVTSAWVLGLVVGPGLQVIFEPFGYPGFKLFGLFHFDMYTAPAWFSALADLLSIILLWTIFVEEYAGILTDEEKNSNKSPSRKGEGRMRGYSFLWEGTMTGILFMSGSIARIIGPILVSTLFEHYGPEATWGLQIGVISITILLWIIFYSKIVPLETSPNLNP</sequence>
<dbReference type="PANTHER" id="PTHR23510">
    <property type="entry name" value="INNER MEMBRANE TRANSPORT PROTEIN YAJR"/>
    <property type="match status" value="1"/>
</dbReference>
<keyword evidence="6" id="KW-1185">Reference proteome</keyword>
<comment type="subcellular location">
    <subcellularLocation>
        <location evidence="1">Membrane</location>
        <topology evidence="1">Multi-pass membrane protein</topology>
    </subcellularLocation>
</comment>
<feature type="transmembrane region" description="Helical" evidence="5">
    <location>
        <begin position="211"/>
        <end position="235"/>
    </location>
</feature>
<feature type="transmembrane region" description="Helical" evidence="5">
    <location>
        <begin position="81"/>
        <end position="104"/>
    </location>
</feature>
<dbReference type="InterPro" id="IPR051068">
    <property type="entry name" value="MFS_Domain-Containing_Protein"/>
</dbReference>
<organism evidence="6 7">
    <name type="scientific">Acrobeloides nanus</name>
    <dbReference type="NCBI Taxonomy" id="290746"/>
    <lineage>
        <taxon>Eukaryota</taxon>
        <taxon>Metazoa</taxon>
        <taxon>Ecdysozoa</taxon>
        <taxon>Nematoda</taxon>
        <taxon>Chromadorea</taxon>
        <taxon>Rhabditida</taxon>
        <taxon>Tylenchina</taxon>
        <taxon>Cephalobomorpha</taxon>
        <taxon>Cephaloboidea</taxon>
        <taxon>Cephalobidae</taxon>
        <taxon>Acrobeloides</taxon>
    </lineage>
</organism>
<proteinExistence type="predicted"/>
<dbReference type="InterPro" id="IPR011701">
    <property type="entry name" value="MFS"/>
</dbReference>
<evidence type="ECO:0000313" key="6">
    <source>
        <dbReference type="Proteomes" id="UP000887540"/>
    </source>
</evidence>
<dbReference type="SUPFAM" id="SSF103473">
    <property type="entry name" value="MFS general substrate transporter"/>
    <property type="match status" value="2"/>
</dbReference>
<dbReference type="GO" id="GO:0022857">
    <property type="term" value="F:transmembrane transporter activity"/>
    <property type="evidence" value="ECO:0007669"/>
    <property type="project" value="InterPro"/>
</dbReference>
<reference evidence="7" key="1">
    <citation type="submission" date="2022-11" db="UniProtKB">
        <authorList>
            <consortium name="WormBaseParasite"/>
        </authorList>
    </citation>
    <scope>IDENTIFICATION</scope>
</reference>
<evidence type="ECO:0000256" key="4">
    <source>
        <dbReference type="ARBA" id="ARBA00023136"/>
    </source>
</evidence>
<name>A0A914DDQ9_9BILA</name>
<dbReference type="Proteomes" id="UP000887540">
    <property type="component" value="Unplaced"/>
</dbReference>
<dbReference type="WBParaSite" id="ACRNAN_scaffold2439.g24327.t1">
    <property type="protein sequence ID" value="ACRNAN_scaffold2439.g24327.t1"/>
    <property type="gene ID" value="ACRNAN_scaffold2439.g24327"/>
</dbReference>
<evidence type="ECO:0000256" key="3">
    <source>
        <dbReference type="ARBA" id="ARBA00022989"/>
    </source>
</evidence>
<evidence type="ECO:0000256" key="5">
    <source>
        <dbReference type="SAM" id="Phobius"/>
    </source>
</evidence>
<feature type="transmembrane region" description="Helical" evidence="5">
    <location>
        <begin position="158"/>
        <end position="179"/>
    </location>
</feature>
<keyword evidence="4 5" id="KW-0472">Membrane</keyword>
<evidence type="ECO:0000313" key="7">
    <source>
        <dbReference type="WBParaSite" id="ACRNAN_scaffold2439.g24327.t1"/>
    </source>
</evidence>
<feature type="transmembrane region" description="Helical" evidence="5">
    <location>
        <begin position="247"/>
        <end position="267"/>
    </location>
</feature>